<dbReference type="NCBIfam" id="NF037955">
    <property type="entry name" value="mfs"/>
    <property type="match status" value="1"/>
</dbReference>
<feature type="transmembrane region" description="Helical" evidence="8">
    <location>
        <begin position="161"/>
        <end position="183"/>
    </location>
</feature>
<feature type="transmembrane region" description="Helical" evidence="8">
    <location>
        <begin position="328"/>
        <end position="352"/>
    </location>
</feature>
<keyword evidence="3" id="KW-1003">Cell membrane</keyword>
<evidence type="ECO:0000256" key="2">
    <source>
        <dbReference type="ARBA" id="ARBA00022448"/>
    </source>
</evidence>
<dbReference type="AlphaFoldDB" id="A0A212J9Y9"/>
<sequence>MSARPAAWRFAAFYATLFAVVGFQLPYWPVWLKSRDLGATEIGILVAAQMWVKVGFNPIVGGLVDRTGRRRPILFALAVGSLAATLAFPFVHGFGPMLALSVVLGALFAAIMPVGDNLTMRHVVVHGFDYGRLRMWGSLSFIGMAGAAGGLLDVLGRDAIVWLPAAALAPLCAAILVLPDAPVLDVPPEGPRPGWGDLLRDRRYWLFLAATATVGASHAMYYGFGTLHWQRAGIGNAWIGALWGIGVIAEVALFGWSGGLVRRLGPERLIALGALGALVRWGAMPWVASPWSLVPLQCLHGLSFGATHLGAMHFIARRIAPALSGRAQSFYAAMSGGVTIGLATIASGWLYASFDGRGFLAMAALAATGALAALRLGRAGR</sequence>
<dbReference type="PANTHER" id="PTHR23522">
    <property type="entry name" value="BLL5896 PROTEIN"/>
    <property type="match status" value="1"/>
</dbReference>
<evidence type="ECO:0000313" key="10">
    <source>
        <dbReference type="EMBL" id="SBV96236.1"/>
    </source>
</evidence>
<comment type="subcellular location">
    <subcellularLocation>
        <location evidence="1">Cell inner membrane</location>
        <topology evidence="1">Multi-pass membrane protein</topology>
    </subcellularLocation>
</comment>
<dbReference type="InterPro" id="IPR036259">
    <property type="entry name" value="MFS_trans_sf"/>
</dbReference>
<feature type="transmembrane region" description="Helical" evidence="8">
    <location>
        <begin position="97"/>
        <end position="115"/>
    </location>
</feature>
<keyword evidence="5 8" id="KW-0812">Transmembrane</keyword>
<feature type="transmembrane region" description="Helical" evidence="8">
    <location>
        <begin position="12"/>
        <end position="30"/>
    </location>
</feature>
<dbReference type="SUPFAM" id="SSF103473">
    <property type="entry name" value="MFS general substrate transporter"/>
    <property type="match status" value="1"/>
</dbReference>
<keyword evidence="7 8" id="KW-0472">Membrane</keyword>
<dbReference type="PIRSF" id="PIRSF004925">
    <property type="entry name" value="HcaT"/>
    <property type="match status" value="1"/>
</dbReference>
<accession>A0A212J9Y9</accession>
<dbReference type="GO" id="GO:0015528">
    <property type="term" value="F:lactose:proton symporter activity"/>
    <property type="evidence" value="ECO:0007669"/>
    <property type="project" value="TreeGrafter"/>
</dbReference>
<organism evidence="10">
    <name type="scientific">uncultured Alphaproteobacteria bacterium</name>
    <dbReference type="NCBI Taxonomy" id="91750"/>
    <lineage>
        <taxon>Bacteria</taxon>
        <taxon>Pseudomonadati</taxon>
        <taxon>Pseudomonadota</taxon>
        <taxon>Alphaproteobacteria</taxon>
        <taxon>environmental samples</taxon>
    </lineage>
</organism>
<feature type="transmembrane region" description="Helical" evidence="8">
    <location>
        <begin position="136"/>
        <end position="155"/>
    </location>
</feature>
<feature type="transmembrane region" description="Helical" evidence="8">
    <location>
        <begin position="294"/>
        <end position="316"/>
    </location>
</feature>
<dbReference type="GO" id="GO:0030395">
    <property type="term" value="F:lactose binding"/>
    <property type="evidence" value="ECO:0007669"/>
    <property type="project" value="TreeGrafter"/>
</dbReference>
<dbReference type="InterPro" id="IPR024989">
    <property type="entry name" value="MFS_assoc_dom"/>
</dbReference>
<dbReference type="InterPro" id="IPR026032">
    <property type="entry name" value="HcaT-like"/>
</dbReference>
<dbReference type="GO" id="GO:0005886">
    <property type="term" value="C:plasma membrane"/>
    <property type="evidence" value="ECO:0007669"/>
    <property type="project" value="UniProtKB-SubCell"/>
</dbReference>
<name>A0A212J9Y9_9PROT</name>
<evidence type="ECO:0000259" key="9">
    <source>
        <dbReference type="Pfam" id="PF12832"/>
    </source>
</evidence>
<keyword evidence="6 8" id="KW-1133">Transmembrane helix</keyword>
<feature type="transmembrane region" description="Helical" evidence="8">
    <location>
        <begin position="42"/>
        <end position="60"/>
    </location>
</feature>
<dbReference type="EMBL" id="FLUO01000001">
    <property type="protein sequence ID" value="SBV96236.1"/>
    <property type="molecule type" value="Genomic_DNA"/>
</dbReference>
<dbReference type="Gene3D" id="1.20.1250.20">
    <property type="entry name" value="MFS general substrate transporter like domains"/>
    <property type="match status" value="2"/>
</dbReference>
<dbReference type="PANTHER" id="PTHR23522:SF10">
    <property type="entry name" value="3-PHENYLPROPIONIC ACID TRANSPORTER-RELATED"/>
    <property type="match status" value="1"/>
</dbReference>
<proteinExistence type="predicted"/>
<dbReference type="Pfam" id="PF12832">
    <property type="entry name" value="MFS_1_like"/>
    <property type="match status" value="1"/>
</dbReference>
<keyword evidence="4" id="KW-0997">Cell inner membrane</keyword>
<evidence type="ECO:0000256" key="6">
    <source>
        <dbReference type="ARBA" id="ARBA00022989"/>
    </source>
</evidence>
<evidence type="ECO:0000256" key="7">
    <source>
        <dbReference type="ARBA" id="ARBA00023136"/>
    </source>
</evidence>
<evidence type="ECO:0000256" key="1">
    <source>
        <dbReference type="ARBA" id="ARBA00004429"/>
    </source>
</evidence>
<feature type="transmembrane region" description="Helical" evidence="8">
    <location>
        <begin position="204"/>
        <end position="224"/>
    </location>
</feature>
<evidence type="ECO:0000256" key="8">
    <source>
        <dbReference type="SAM" id="Phobius"/>
    </source>
</evidence>
<gene>
    <name evidence="10" type="ORF">KL86APRO_10733</name>
</gene>
<reference evidence="10" key="1">
    <citation type="submission" date="2016-04" db="EMBL/GenBank/DDBJ databases">
        <authorList>
            <person name="Evans L.H."/>
            <person name="Alamgir A."/>
            <person name="Owens N."/>
            <person name="Weber N.D."/>
            <person name="Virtaneva K."/>
            <person name="Barbian K."/>
            <person name="Babar A."/>
            <person name="Rosenke K."/>
        </authorList>
    </citation>
    <scope>NUCLEOTIDE SEQUENCE</scope>
    <source>
        <strain evidence="10">86</strain>
    </source>
</reference>
<keyword evidence="2" id="KW-0813">Transport</keyword>
<evidence type="ECO:0000256" key="4">
    <source>
        <dbReference type="ARBA" id="ARBA00022519"/>
    </source>
</evidence>
<evidence type="ECO:0000256" key="3">
    <source>
        <dbReference type="ARBA" id="ARBA00022475"/>
    </source>
</evidence>
<feature type="transmembrane region" description="Helical" evidence="8">
    <location>
        <begin position="269"/>
        <end position="288"/>
    </location>
</feature>
<protein>
    <recommendedName>
        <fullName evidence="9">Major facilitator superfamily associated domain-containing protein</fullName>
    </recommendedName>
</protein>
<feature type="transmembrane region" description="Helical" evidence="8">
    <location>
        <begin position="236"/>
        <end position="257"/>
    </location>
</feature>
<feature type="transmembrane region" description="Helical" evidence="8">
    <location>
        <begin position="72"/>
        <end position="91"/>
    </location>
</feature>
<feature type="transmembrane region" description="Helical" evidence="8">
    <location>
        <begin position="358"/>
        <end position="377"/>
    </location>
</feature>
<evidence type="ECO:0000256" key="5">
    <source>
        <dbReference type="ARBA" id="ARBA00022692"/>
    </source>
</evidence>
<feature type="domain" description="Major facilitator superfamily associated" evidence="9">
    <location>
        <begin position="8"/>
        <end position="355"/>
    </location>
</feature>